<proteinExistence type="predicted"/>
<dbReference type="PANTHER" id="PTHR12302:SF3">
    <property type="entry name" value="SERINE_THREONINE-PROTEIN KINASE 31"/>
    <property type="match status" value="1"/>
</dbReference>
<evidence type="ECO:0000256" key="4">
    <source>
        <dbReference type="SAM" id="MobiDB-lite"/>
    </source>
</evidence>
<keyword evidence="1" id="KW-0540">Nuclease</keyword>
<evidence type="ECO:0000259" key="5">
    <source>
        <dbReference type="PROSITE" id="PS50830"/>
    </source>
</evidence>
<dbReference type="SUPFAM" id="SSF50199">
    <property type="entry name" value="Staphylococcal nuclease"/>
    <property type="match status" value="1"/>
</dbReference>
<dbReference type="PANTHER" id="PTHR12302">
    <property type="entry name" value="EBNA2 BINDING PROTEIN P100"/>
    <property type="match status" value="1"/>
</dbReference>
<name>A0A135YV53_9FIRM</name>
<dbReference type="Gene3D" id="3.40.10.10">
    <property type="entry name" value="DNA Methylphosphotriester Repair Domain"/>
    <property type="match status" value="1"/>
</dbReference>
<dbReference type="SMART" id="SM00318">
    <property type="entry name" value="SNc"/>
    <property type="match status" value="1"/>
</dbReference>
<dbReference type="Gene3D" id="2.40.50.90">
    <property type="match status" value="1"/>
</dbReference>
<dbReference type="RefSeq" id="WP_021934729.1">
    <property type="nucleotide sequence ID" value="NZ_JAQMMT010000021.1"/>
</dbReference>
<dbReference type="GO" id="GO:0016787">
    <property type="term" value="F:hydrolase activity"/>
    <property type="evidence" value="ECO:0007669"/>
    <property type="project" value="UniProtKB-KW"/>
</dbReference>
<dbReference type="GO" id="GO:0003676">
    <property type="term" value="F:nucleic acid binding"/>
    <property type="evidence" value="ECO:0007669"/>
    <property type="project" value="InterPro"/>
</dbReference>
<dbReference type="InterPro" id="IPR035437">
    <property type="entry name" value="SNase_OB-fold_sf"/>
</dbReference>
<dbReference type="STRING" id="1261.HMPREF3195_00828"/>
<dbReference type="SUPFAM" id="SSF57884">
    <property type="entry name" value="Ada DNA repair protein, N-terminal domain (N-Ada 10)"/>
    <property type="match status" value="1"/>
</dbReference>
<dbReference type="InterPro" id="IPR035451">
    <property type="entry name" value="Ada-like_dom_sf"/>
</dbReference>
<comment type="caution">
    <text evidence="6">The sequence shown here is derived from an EMBL/GenBank/DDBJ whole genome shotgun (WGS) entry which is preliminary data.</text>
</comment>
<feature type="domain" description="TNase-like" evidence="5">
    <location>
        <begin position="54"/>
        <end position="198"/>
    </location>
</feature>
<evidence type="ECO:0000256" key="3">
    <source>
        <dbReference type="ARBA" id="ARBA00022801"/>
    </source>
</evidence>
<evidence type="ECO:0000256" key="2">
    <source>
        <dbReference type="ARBA" id="ARBA00022759"/>
    </source>
</evidence>
<evidence type="ECO:0000313" key="6">
    <source>
        <dbReference type="EMBL" id="KXI13252.1"/>
    </source>
</evidence>
<keyword evidence="2" id="KW-0255">Endonuclease</keyword>
<dbReference type="InterPro" id="IPR016071">
    <property type="entry name" value="Staphylococal_nuclease_OB-fold"/>
</dbReference>
<dbReference type="PATRIC" id="fig|1261.5.peg.834"/>
<dbReference type="GO" id="GO:0004519">
    <property type="term" value="F:endonuclease activity"/>
    <property type="evidence" value="ECO:0007669"/>
    <property type="project" value="UniProtKB-KW"/>
</dbReference>
<dbReference type="InterPro" id="IPR002071">
    <property type="entry name" value="Thermonucl_AS"/>
</dbReference>
<dbReference type="EMBL" id="LSQZ01000027">
    <property type="protein sequence ID" value="KXI13252.1"/>
    <property type="molecule type" value="Genomic_DNA"/>
</dbReference>
<evidence type="ECO:0000313" key="7">
    <source>
        <dbReference type="Proteomes" id="UP000070326"/>
    </source>
</evidence>
<protein>
    <submittedName>
        <fullName evidence="6">Nuclease-like protein</fullName>
    </submittedName>
</protein>
<dbReference type="AlphaFoldDB" id="A0A135YV53"/>
<keyword evidence="3" id="KW-0378">Hydrolase</keyword>
<dbReference type="Pfam" id="PF00565">
    <property type="entry name" value="SNase"/>
    <property type="match status" value="1"/>
</dbReference>
<dbReference type="PROSITE" id="PS01123">
    <property type="entry name" value="TNASE_1"/>
    <property type="match status" value="1"/>
</dbReference>
<organism evidence="6 7">
    <name type="scientific">Peptostreptococcus anaerobius</name>
    <dbReference type="NCBI Taxonomy" id="1261"/>
    <lineage>
        <taxon>Bacteria</taxon>
        <taxon>Bacillati</taxon>
        <taxon>Bacillota</taxon>
        <taxon>Clostridia</taxon>
        <taxon>Peptostreptococcales</taxon>
        <taxon>Peptostreptococcaceae</taxon>
        <taxon>Peptostreptococcus</taxon>
    </lineage>
</organism>
<dbReference type="eggNOG" id="COG1525">
    <property type="taxonomic scope" value="Bacteria"/>
</dbReference>
<evidence type="ECO:0000256" key="1">
    <source>
        <dbReference type="ARBA" id="ARBA00022722"/>
    </source>
</evidence>
<dbReference type="Proteomes" id="UP000070326">
    <property type="component" value="Unassembled WGS sequence"/>
</dbReference>
<sequence length="290" mass="32763">MNFKKISSLCIASILGLCLFTVRSIGGTNSIDSKVLNAHKNKKDYKAPKSKANNFVRARVVKVVDGDTISVSISGKVHKIRMVGVDTPETVHPKKPVQYYGKEASNYTKSKLTGKTVYLQKDVRDTDKYGRLLRYVWIQRPSSNNPSKNEVISMMYNAQLVKNGYGHVYTYPPDVKYIPIFRELESLARKNNIGLWKKSNTNPKPIEKPKPTAKPKTTVKPKTTAKPNLSSKPKNTQVKTQGKGPVRANKRTNIYHMPGDRYYDKISPKNIIYFRSPQEAESAGYKHSKV</sequence>
<gene>
    <name evidence="6" type="ORF">HMPREF3195_00828</name>
</gene>
<dbReference type="PROSITE" id="PS50830">
    <property type="entry name" value="TNASE_3"/>
    <property type="match status" value="1"/>
</dbReference>
<accession>A0A135YV53</accession>
<reference evidence="6 7" key="1">
    <citation type="submission" date="2016-02" db="EMBL/GenBank/DDBJ databases">
        <authorList>
            <person name="Wen L."/>
            <person name="He K."/>
            <person name="Yang H."/>
        </authorList>
    </citation>
    <scope>NUCLEOTIDE SEQUENCE [LARGE SCALE GENOMIC DNA]</scope>
    <source>
        <strain evidence="6 7">MJR8628A</strain>
    </source>
</reference>
<feature type="region of interest" description="Disordered" evidence="4">
    <location>
        <begin position="195"/>
        <end position="251"/>
    </location>
</feature>
<feature type="compositionally biased region" description="Polar residues" evidence="4">
    <location>
        <begin position="228"/>
        <end position="240"/>
    </location>
</feature>